<reference evidence="1 2" key="1">
    <citation type="submission" date="2017-10" db="EMBL/GenBank/DDBJ databases">
        <title>Comparative genomics in systemic dimorphic fungi from Ajellomycetaceae.</title>
        <authorList>
            <person name="Munoz J.F."/>
            <person name="Mcewen J.G."/>
            <person name="Clay O.K."/>
            <person name="Cuomo C.A."/>
        </authorList>
    </citation>
    <scope>NUCLEOTIDE SEQUENCE [LARGE SCALE GENOMIC DNA]</scope>
    <source>
        <strain evidence="1 2">UAMH5409</strain>
    </source>
</reference>
<evidence type="ECO:0000313" key="2">
    <source>
        <dbReference type="Proteomes" id="UP000223968"/>
    </source>
</evidence>
<protein>
    <submittedName>
        <fullName evidence="1">Uncharacterized protein</fullName>
    </submittedName>
</protein>
<sequence>MSDESAERDLDWVTPFLALPHVHSFRGPSCVALGDPDAQIGPKYLALDAVDLMCSSIDEVAMANFLKHAPRLKRLYYSHQTKENGGPRDWHLCGFISAIEREAGSRLEELSICILELHGSIKCGKVSMRGFTRLQKLELPLEAAMCNIDRAKIRSQLMGDEPGYLDSFLGDIVPASVSELSFLSWGMENQDLALSAMFSDFAAKKKSQVPALREIHLSCRSSAEDAYKEQCTELAAETKKAGVELDLTVWPTPIFDWGEGW</sequence>
<keyword evidence="2" id="KW-1185">Reference proteome</keyword>
<dbReference type="STRING" id="1447875.A0A2B7Y7E2"/>
<dbReference type="OrthoDB" id="5421601at2759"/>
<name>A0A2B7Y7E2_9EURO</name>
<proteinExistence type="predicted"/>
<organism evidence="1 2">
    <name type="scientific">Helicocarpus griseus UAMH5409</name>
    <dbReference type="NCBI Taxonomy" id="1447875"/>
    <lineage>
        <taxon>Eukaryota</taxon>
        <taxon>Fungi</taxon>
        <taxon>Dikarya</taxon>
        <taxon>Ascomycota</taxon>
        <taxon>Pezizomycotina</taxon>
        <taxon>Eurotiomycetes</taxon>
        <taxon>Eurotiomycetidae</taxon>
        <taxon>Onygenales</taxon>
        <taxon>Ajellomycetaceae</taxon>
        <taxon>Helicocarpus</taxon>
    </lineage>
</organism>
<comment type="caution">
    <text evidence="1">The sequence shown here is derived from an EMBL/GenBank/DDBJ whole genome shotgun (WGS) entry which is preliminary data.</text>
</comment>
<gene>
    <name evidence="1" type="ORF">AJ79_01632</name>
</gene>
<evidence type="ECO:0000313" key="1">
    <source>
        <dbReference type="EMBL" id="PGH16527.1"/>
    </source>
</evidence>
<dbReference type="Proteomes" id="UP000223968">
    <property type="component" value="Unassembled WGS sequence"/>
</dbReference>
<accession>A0A2B7Y7E2</accession>
<dbReference type="AlphaFoldDB" id="A0A2B7Y7E2"/>
<dbReference type="EMBL" id="PDNB01000016">
    <property type="protein sequence ID" value="PGH16527.1"/>
    <property type="molecule type" value="Genomic_DNA"/>
</dbReference>